<dbReference type="Proteomes" id="UP001218188">
    <property type="component" value="Unassembled WGS sequence"/>
</dbReference>
<gene>
    <name evidence="1" type="ORF">C8F04DRAFT_1095266</name>
</gene>
<sequence length="486" mass="53753">MVNFRQTATPTPNVGERRSLSPIEKIATEILSTIFIMCRDDIFHDEDLYPVSTLDPRQAPLVLCHISSTLRNVARGTPLLWDTVSLHTTDLLSDKKMAAVRVLLGQSGNLPLTVDVIRVRSAPALASERLNTQFLPRIWEFLGRIQSLFLDISSQDIDLDSSGLPSSSSLVALRSLDIRMRGSGESGDSATPVLPAFLRFFRDAPSLRTLRLAGWLGRSAAEHMSHIFTAIFFPWQSLTNFISIVPCTTIAARDVLRLCPVLEVCEIANIDELDVHSQPVPCALHHVRSLRLSATGDRPFTGFFESFSFPKMLDLTLDPFVAPAHSLVELQHRSQFQLKRLHISGPRSTATELIELLRVLPNLEILILSQCDASGELYKAFIYHGLVASSSLSLTHLMQLTIEENFFALRWNGLHVVDNAAPIAEMAASVAQYRDRDNLCFPSLEIVDLYLEGPKFDSDVENLLAVASSTGYVVDHLAAERGGGDG</sequence>
<keyword evidence="2" id="KW-1185">Reference proteome</keyword>
<dbReference type="Gene3D" id="3.80.10.10">
    <property type="entry name" value="Ribonuclease Inhibitor"/>
    <property type="match status" value="1"/>
</dbReference>
<protein>
    <submittedName>
        <fullName evidence="1">Uncharacterized protein</fullName>
    </submittedName>
</protein>
<organism evidence="1 2">
    <name type="scientific">Mycena alexandri</name>
    <dbReference type="NCBI Taxonomy" id="1745969"/>
    <lineage>
        <taxon>Eukaryota</taxon>
        <taxon>Fungi</taxon>
        <taxon>Dikarya</taxon>
        <taxon>Basidiomycota</taxon>
        <taxon>Agaricomycotina</taxon>
        <taxon>Agaricomycetes</taxon>
        <taxon>Agaricomycetidae</taxon>
        <taxon>Agaricales</taxon>
        <taxon>Marasmiineae</taxon>
        <taxon>Mycenaceae</taxon>
        <taxon>Mycena</taxon>
    </lineage>
</organism>
<accession>A0AAD6SZH6</accession>
<dbReference type="InterPro" id="IPR032675">
    <property type="entry name" value="LRR_dom_sf"/>
</dbReference>
<name>A0AAD6SZH6_9AGAR</name>
<comment type="caution">
    <text evidence="1">The sequence shown here is derived from an EMBL/GenBank/DDBJ whole genome shotgun (WGS) entry which is preliminary data.</text>
</comment>
<dbReference type="SUPFAM" id="SSF52047">
    <property type="entry name" value="RNI-like"/>
    <property type="match status" value="1"/>
</dbReference>
<evidence type="ECO:0000313" key="2">
    <source>
        <dbReference type="Proteomes" id="UP001218188"/>
    </source>
</evidence>
<proteinExistence type="predicted"/>
<dbReference type="EMBL" id="JARJCM010000042">
    <property type="protein sequence ID" value="KAJ7036673.1"/>
    <property type="molecule type" value="Genomic_DNA"/>
</dbReference>
<evidence type="ECO:0000313" key="1">
    <source>
        <dbReference type="EMBL" id="KAJ7036673.1"/>
    </source>
</evidence>
<reference evidence="1" key="1">
    <citation type="submission" date="2023-03" db="EMBL/GenBank/DDBJ databases">
        <title>Massive genome expansion in bonnet fungi (Mycena s.s.) driven by repeated elements and novel gene families across ecological guilds.</title>
        <authorList>
            <consortium name="Lawrence Berkeley National Laboratory"/>
            <person name="Harder C.B."/>
            <person name="Miyauchi S."/>
            <person name="Viragh M."/>
            <person name="Kuo A."/>
            <person name="Thoen E."/>
            <person name="Andreopoulos B."/>
            <person name="Lu D."/>
            <person name="Skrede I."/>
            <person name="Drula E."/>
            <person name="Henrissat B."/>
            <person name="Morin E."/>
            <person name="Kohler A."/>
            <person name="Barry K."/>
            <person name="LaButti K."/>
            <person name="Morin E."/>
            <person name="Salamov A."/>
            <person name="Lipzen A."/>
            <person name="Mereny Z."/>
            <person name="Hegedus B."/>
            <person name="Baldrian P."/>
            <person name="Stursova M."/>
            <person name="Weitz H."/>
            <person name="Taylor A."/>
            <person name="Grigoriev I.V."/>
            <person name="Nagy L.G."/>
            <person name="Martin F."/>
            <person name="Kauserud H."/>
        </authorList>
    </citation>
    <scope>NUCLEOTIDE SEQUENCE</scope>
    <source>
        <strain evidence="1">CBHHK200</strain>
    </source>
</reference>
<dbReference type="AlphaFoldDB" id="A0AAD6SZH6"/>